<dbReference type="PRINTS" id="PR00450">
    <property type="entry name" value="RECOVERIN"/>
</dbReference>
<comment type="caution">
    <text evidence="4">The sequence shown here is derived from an EMBL/GenBank/DDBJ whole genome shotgun (WGS) entry which is preliminary data.</text>
</comment>
<dbReference type="GO" id="GO:0005509">
    <property type="term" value="F:calcium ion binding"/>
    <property type="evidence" value="ECO:0007669"/>
    <property type="project" value="InterPro"/>
</dbReference>
<dbReference type="InterPro" id="IPR002048">
    <property type="entry name" value="EF_hand_dom"/>
</dbReference>
<evidence type="ECO:0000259" key="3">
    <source>
        <dbReference type="PROSITE" id="PS50222"/>
    </source>
</evidence>
<sequence>MSNLRRRQAVVFEDRQHFADSVKGDADASHSGFLSSVYRPESLQRTLSETHFTRRELRAIYRGFKETASNATVHRDIFRSVFAQLFPHGDSEHYADLIFETFELDQRGAINFHKFAKLLSTLLRGTLQEKLDWLYKLYDPKNSGKIEWHRIFHIITAMDDLIGTKARPVITQEERAEHADRVFQKFDRSKKGWISREDFLVVCSEDKDILDSIASLCTIFPV</sequence>
<protein>
    <submittedName>
        <fullName evidence="4">Kv channel-interacting protein 1</fullName>
    </submittedName>
</protein>
<reference evidence="4 5" key="1">
    <citation type="submission" date="2014-11" db="EMBL/GenBank/DDBJ databases">
        <title>Genetic blueprint of the zoonotic pathogen Toxocara canis.</title>
        <authorList>
            <person name="Zhu X.-Q."/>
            <person name="Korhonen P.K."/>
            <person name="Cai H."/>
            <person name="Young N.D."/>
            <person name="Nejsum P."/>
            <person name="von Samson-Himmelstjerna G."/>
            <person name="Boag P.R."/>
            <person name="Tan P."/>
            <person name="Li Q."/>
            <person name="Min J."/>
            <person name="Yang Y."/>
            <person name="Wang X."/>
            <person name="Fang X."/>
            <person name="Hall R.S."/>
            <person name="Hofmann A."/>
            <person name="Sternberg P.W."/>
            <person name="Jex A.R."/>
            <person name="Gasser R.B."/>
        </authorList>
    </citation>
    <scope>NUCLEOTIDE SEQUENCE [LARGE SCALE GENOMIC DNA]</scope>
    <source>
        <strain evidence="4">PN_DK_2014</strain>
    </source>
</reference>
<dbReference type="OMA" id="IEWHRIF"/>
<feature type="domain" description="EF-hand" evidence="3">
    <location>
        <begin position="174"/>
        <end position="209"/>
    </location>
</feature>
<organism evidence="4 5">
    <name type="scientific">Toxocara canis</name>
    <name type="common">Canine roundworm</name>
    <dbReference type="NCBI Taxonomy" id="6265"/>
    <lineage>
        <taxon>Eukaryota</taxon>
        <taxon>Metazoa</taxon>
        <taxon>Ecdysozoa</taxon>
        <taxon>Nematoda</taxon>
        <taxon>Chromadorea</taxon>
        <taxon>Rhabditida</taxon>
        <taxon>Spirurina</taxon>
        <taxon>Ascaridomorpha</taxon>
        <taxon>Ascaridoidea</taxon>
        <taxon>Toxocaridae</taxon>
        <taxon>Toxocara</taxon>
    </lineage>
</organism>
<gene>
    <name evidence="4" type="primary">KCNIP1</name>
    <name evidence="4" type="ORF">Tcan_02678</name>
</gene>
<keyword evidence="5" id="KW-1185">Reference proteome</keyword>
<dbReference type="PANTHER" id="PTHR23055:SF56">
    <property type="entry name" value="EF-HAND DOMAIN-CONTAINING PROTEIN"/>
    <property type="match status" value="1"/>
</dbReference>
<accession>A0A0B2VX93</accession>
<evidence type="ECO:0000256" key="1">
    <source>
        <dbReference type="ARBA" id="ARBA00022723"/>
    </source>
</evidence>
<evidence type="ECO:0000313" key="4">
    <source>
        <dbReference type="EMBL" id="KHN85962.1"/>
    </source>
</evidence>
<dbReference type="AlphaFoldDB" id="A0A0B2VX93"/>
<dbReference type="PROSITE" id="PS50222">
    <property type="entry name" value="EF_HAND_2"/>
    <property type="match status" value="1"/>
</dbReference>
<dbReference type="InterPro" id="IPR011992">
    <property type="entry name" value="EF-hand-dom_pair"/>
</dbReference>
<keyword evidence="2" id="KW-0677">Repeat</keyword>
<proteinExistence type="predicted"/>
<dbReference type="Gene3D" id="1.10.238.10">
    <property type="entry name" value="EF-hand"/>
    <property type="match status" value="1"/>
</dbReference>
<dbReference type="OrthoDB" id="191686at2759"/>
<dbReference type="InterPro" id="IPR028846">
    <property type="entry name" value="Recoverin"/>
</dbReference>
<dbReference type="Proteomes" id="UP000031036">
    <property type="component" value="Unassembled WGS sequence"/>
</dbReference>
<evidence type="ECO:0000256" key="2">
    <source>
        <dbReference type="ARBA" id="ARBA00022737"/>
    </source>
</evidence>
<dbReference type="Pfam" id="PF13499">
    <property type="entry name" value="EF-hand_7"/>
    <property type="match status" value="1"/>
</dbReference>
<evidence type="ECO:0000313" key="5">
    <source>
        <dbReference type="Proteomes" id="UP000031036"/>
    </source>
</evidence>
<dbReference type="PANTHER" id="PTHR23055">
    <property type="entry name" value="CALCIUM BINDING PROTEINS"/>
    <property type="match status" value="1"/>
</dbReference>
<dbReference type="STRING" id="6265.A0A0B2VX93"/>
<dbReference type="SUPFAM" id="SSF47473">
    <property type="entry name" value="EF-hand"/>
    <property type="match status" value="1"/>
</dbReference>
<dbReference type="EMBL" id="JPKZ01000684">
    <property type="protein sequence ID" value="KHN85962.1"/>
    <property type="molecule type" value="Genomic_DNA"/>
</dbReference>
<keyword evidence="1" id="KW-0479">Metal-binding</keyword>
<name>A0A0B2VX93_TOXCA</name>